<dbReference type="Gene3D" id="1.10.10.10">
    <property type="entry name" value="Winged helix-like DNA-binding domain superfamily/Winged helix DNA-binding domain"/>
    <property type="match status" value="1"/>
</dbReference>
<comment type="caution">
    <text evidence="2">The sequence shown here is derived from an EMBL/GenBank/DDBJ whole genome shotgun (WGS) entry which is preliminary data.</text>
</comment>
<accession>A0A2I0V0E8</accession>
<dbReference type="RefSeq" id="WP_036123567.1">
    <property type="nucleotide sequence ID" value="NZ_PDFK01000003.1"/>
</dbReference>
<dbReference type="Pfam" id="PF03551">
    <property type="entry name" value="PadR"/>
    <property type="match status" value="1"/>
</dbReference>
<dbReference type="EMBL" id="PDFK01000003">
    <property type="protein sequence ID" value="PKU51739.1"/>
    <property type="molecule type" value="Genomic_DNA"/>
</dbReference>
<dbReference type="Proteomes" id="UP000234956">
    <property type="component" value="Unassembled WGS sequence"/>
</dbReference>
<dbReference type="PANTHER" id="PTHR33169:SF13">
    <property type="entry name" value="PADR-FAMILY TRANSCRIPTIONAL REGULATOR"/>
    <property type="match status" value="1"/>
</dbReference>
<sequence>MKKHKLLPLSETMHYILLALREPLHGYAMMQKIEEMSAGSVRIAAGTMYGAIENLLKYHWITPVATEDSRRKVYQTTAEGLNILAIEQQRLQRILSLYEGADEHDKV</sequence>
<protein>
    <submittedName>
        <fullName evidence="2">PadR family transcriptional regulator</fullName>
    </submittedName>
</protein>
<feature type="domain" description="Transcription regulator PadR N-terminal" evidence="1">
    <location>
        <begin position="20"/>
        <end position="82"/>
    </location>
</feature>
<dbReference type="SUPFAM" id="SSF46785">
    <property type="entry name" value="Winged helix' DNA-binding domain"/>
    <property type="match status" value="1"/>
</dbReference>
<dbReference type="InterPro" id="IPR052509">
    <property type="entry name" value="Metal_resp_DNA-bind_regulator"/>
</dbReference>
<dbReference type="PANTHER" id="PTHR33169">
    <property type="entry name" value="PADR-FAMILY TRANSCRIPTIONAL REGULATOR"/>
    <property type="match status" value="1"/>
</dbReference>
<dbReference type="InterPro" id="IPR036390">
    <property type="entry name" value="WH_DNA-bd_sf"/>
</dbReference>
<gene>
    <name evidence="2" type="ORF">CRI88_13740</name>
</gene>
<organism evidence="2 3">
    <name type="scientific">Lysinibacillus fusiformis</name>
    <dbReference type="NCBI Taxonomy" id="28031"/>
    <lineage>
        <taxon>Bacteria</taxon>
        <taxon>Bacillati</taxon>
        <taxon>Bacillota</taxon>
        <taxon>Bacilli</taxon>
        <taxon>Bacillales</taxon>
        <taxon>Bacillaceae</taxon>
        <taxon>Lysinibacillus</taxon>
    </lineage>
</organism>
<dbReference type="AlphaFoldDB" id="A0A2I0V0E8"/>
<evidence type="ECO:0000313" key="3">
    <source>
        <dbReference type="Proteomes" id="UP000234956"/>
    </source>
</evidence>
<dbReference type="InterPro" id="IPR005149">
    <property type="entry name" value="Tscrpt_reg_PadR_N"/>
</dbReference>
<evidence type="ECO:0000313" key="2">
    <source>
        <dbReference type="EMBL" id="PKU51739.1"/>
    </source>
</evidence>
<reference evidence="2 3" key="1">
    <citation type="submission" date="2017-10" db="EMBL/GenBank/DDBJ databases">
        <title>Draft genome of Lysinibacillus fusiformis strain Juneja, a laboratory-derived pathogen of Drosophila melanogaster.</title>
        <authorList>
            <person name="Smith B.R."/>
            <person name="Unckless R.L."/>
        </authorList>
    </citation>
    <scope>NUCLEOTIDE SEQUENCE [LARGE SCALE GENOMIC DNA]</scope>
    <source>
        <strain evidence="2 3">Juneja</strain>
    </source>
</reference>
<evidence type="ECO:0000259" key="1">
    <source>
        <dbReference type="Pfam" id="PF03551"/>
    </source>
</evidence>
<dbReference type="InterPro" id="IPR036388">
    <property type="entry name" value="WH-like_DNA-bd_sf"/>
</dbReference>
<proteinExistence type="predicted"/>
<name>A0A2I0V0E8_9BACI</name>